<feature type="region of interest" description="Disordered" evidence="1">
    <location>
        <begin position="92"/>
        <end position="165"/>
    </location>
</feature>
<feature type="compositionally biased region" description="Low complexity" evidence="1">
    <location>
        <begin position="58"/>
        <end position="67"/>
    </location>
</feature>
<feature type="compositionally biased region" description="Acidic residues" evidence="1">
    <location>
        <begin position="363"/>
        <end position="385"/>
    </location>
</feature>
<sequence length="411" mass="44057">MLARSPVPTTTSANASPRSSLHSFRYAPAPSPRNSSPLVPAVAKSRRHSNSPAPAPAPAIASSSLAPKRYVAVDAATQYSPMERMDYATGALLPRVQQQPTDPDPPSSPRRRAMAAPDERPGAVAQTPARPSKPVPPGPKQRIESPFVPASPSKRRNSQGPGASTSALATHALQNPSTLAKRAKPDTLPPKVLPQRYEHCAVEDVVVLIAHMLGELIETNDSLALKSGHLTRFHSRTAPGISVLEYLHRLAKHATLTPPLLLSMVYYIDRLCALYPDFTINTLTVHRFLITAATVAAKGLSDAFWNNSTYARVGGVKVAELKLLELEFLHRVDWKIVPNPEVLVAYYKGLVERCPGYALEGAENGDDDSDAIDDSDELDDDDAVEEGQGGFSRRGFLGPTGTVQGPALGGA</sequence>
<dbReference type="InterPro" id="IPR036915">
    <property type="entry name" value="Cyclin-like_sf"/>
</dbReference>
<dbReference type="GO" id="GO:0000307">
    <property type="term" value="C:cyclin-dependent protein kinase holoenzyme complex"/>
    <property type="evidence" value="ECO:0007669"/>
    <property type="project" value="TreeGrafter"/>
</dbReference>
<dbReference type="PANTHER" id="PTHR15615:SF117">
    <property type="entry name" value="PHO85 CYCLIN PHO80"/>
    <property type="match status" value="1"/>
</dbReference>
<organism evidence="2 3">
    <name type="scientific">Staphylotrichum longicolle</name>
    <dbReference type="NCBI Taxonomy" id="669026"/>
    <lineage>
        <taxon>Eukaryota</taxon>
        <taxon>Fungi</taxon>
        <taxon>Dikarya</taxon>
        <taxon>Ascomycota</taxon>
        <taxon>Pezizomycotina</taxon>
        <taxon>Sordariomycetes</taxon>
        <taxon>Sordariomycetidae</taxon>
        <taxon>Sordariales</taxon>
        <taxon>Chaetomiaceae</taxon>
        <taxon>Staphylotrichum</taxon>
    </lineage>
</organism>
<gene>
    <name evidence="2" type="ORF">NEMBOFW57_004395</name>
</gene>
<dbReference type="GO" id="GO:0005634">
    <property type="term" value="C:nucleus"/>
    <property type="evidence" value="ECO:0007669"/>
    <property type="project" value="TreeGrafter"/>
</dbReference>
<keyword evidence="3" id="KW-1185">Reference proteome</keyword>
<feature type="region of interest" description="Disordered" evidence="1">
    <location>
        <begin position="1"/>
        <end position="68"/>
    </location>
</feature>
<dbReference type="PANTHER" id="PTHR15615">
    <property type="match status" value="1"/>
</dbReference>
<protein>
    <recommendedName>
        <fullName evidence="4">Nuc-1 negative regulatory protein preg</fullName>
    </recommendedName>
</protein>
<accession>A0AAD4F7W1</accession>
<dbReference type="GO" id="GO:0016538">
    <property type="term" value="F:cyclin-dependent protein serine/threonine kinase regulator activity"/>
    <property type="evidence" value="ECO:0007669"/>
    <property type="project" value="TreeGrafter"/>
</dbReference>
<dbReference type="Pfam" id="PF08613">
    <property type="entry name" value="Cyclin"/>
    <property type="match status" value="1"/>
</dbReference>
<proteinExistence type="predicted"/>
<comment type="caution">
    <text evidence="2">The sequence shown here is derived from an EMBL/GenBank/DDBJ whole genome shotgun (WGS) entry which is preliminary data.</text>
</comment>
<dbReference type="CDD" id="cd20558">
    <property type="entry name" value="CYCLIN_ScPCL7-like"/>
    <property type="match status" value="1"/>
</dbReference>
<name>A0AAD4F7W1_9PEZI</name>
<dbReference type="EMBL" id="JAHCVI010000001">
    <property type="protein sequence ID" value="KAG7294324.1"/>
    <property type="molecule type" value="Genomic_DNA"/>
</dbReference>
<dbReference type="Gene3D" id="1.10.472.10">
    <property type="entry name" value="Cyclin-like"/>
    <property type="match status" value="1"/>
</dbReference>
<dbReference type="AlphaFoldDB" id="A0AAD4F7W1"/>
<feature type="compositionally biased region" description="Polar residues" evidence="1">
    <location>
        <begin position="7"/>
        <end position="22"/>
    </location>
</feature>
<dbReference type="Proteomes" id="UP001197093">
    <property type="component" value="Unassembled WGS sequence"/>
</dbReference>
<evidence type="ECO:0000256" key="1">
    <source>
        <dbReference type="SAM" id="MobiDB-lite"/>
    </source>
</evidence>
<evidence type="ECO:0000313" key="3">
    <source>
        <dbReference type="Proteomes" id="UP001197093"/>
    </source>
</evidence>
<dbReference type="SUPFAM" id="SSF47954">
    <property type="entry name" value="Cyclin-like"/>
    <property type="match status" value="1"/>
</dbReference>
<reference evidence="2" key="1">
    <citation type="submission" date="2023-02" db="EMBL/GenBank/DDBJ databases">
        <authorList>
            <person name="Palmer J.M."/>
        </authorList>
    </citation>
    <scope>NUCLEOTIDE SEQUENCE</scope>
    <source>
        <strain evidence="2">FW57</strain>
    </source>
</reference>
<feature type="region of interest" description="Disordered" evidence="1">
    <location>
        <begin position="360"/>
        <end position="411"/>
    </location>
</feature>
<dbReference type="InterPro" id="IPR013922">
    <property type="entry name" value="Cyclin_PHO80-like"/>
</dbReference>
<evidence type="ECO:0008006" key="4">
    <source>
        <dbReference type="Google" id="ProtNLM"/>
    </source>
</evidence>
<evidence type="ECO:0000313" key="2">
    <source>
        <dbReference type="EMBL" id="KAG7294324.1"/>
    </source>
</evidence>
<dbReference type="GO" id="GO:0019901">
    <property type="term" value="F:protein kinase binding"/>
    <property type="evidence" value="ECO:0007669"/>
    <property type="project" value="InterPro"/>
</dbReference>